<comment type="caution">
    <text evidence="2">The sequence shown here is derived from an EMBL/GenBank/DDBJ whole genome shotgun (WGS) entry which is preliminary data.</text>
</comment>
<dbReference type="InterPro" id="IPR023896">
    <property type="entry name" value="LTA_DltD"/>
</dbReference>
<dbReference type="PATRIC" id="fig|1265861.3.peg.1378"/>
<comment type="similarity">
    <text evidence="1">Belongs to the DltD family.</text>
</comment>
<organism evidence="2 3">
    <name type="scientific">Brochothrix campestris FSL F6-1037</name>
    <dbReference type="NCBI Taxonomy" id="1265861"/>
    <lineage>
        <taxon>Bacteria</taxon>
        <taxon>Bacillati</taxon>
        <taxon>Bacillota</taxon>
        <taxon>Bacilli</taxon>
        <taxon>Bacillales</taxon>
        <taxon>Listeriaceae</taxon>
        <taxon>Brochothrix</taxon>
    </lineage>
</organism>
<dbReference type="PANTHER" id="PTHR40039">
    <property type="entry name" value="PROTEIN DLTD"/>
    <property type="match status" value="1"/>
</dbReference>
<dbReference type="NCBIfam" id="TIGR04092">
    <property type="entry name" value="LTA_DltD"/>
    <property type="match status" value="1"/>
</dbReference>
<comment type="pathway">
    <text evidence="1">Cell wall biogenesis; lipoteichoic acid biosynthesis.</text>
</comment>
<sequence>MKKRLFIALGPVIIALFLLVAVYTLPVFKQKITPTVLHDAAVVSQKKVKRNDDIYRAAMADKQFIPFVGSSELQRYDAFHPAALADKYNRNYTPFLIGQAGTQSLSHYLTFQAMGETLERKKMVFFISPQWFVKKGVSKGAFNQHFSTVQAIDFINNNQIDATEKSYVANRLLQFGSLQTDAILTGILTDVSNQKELSAFQVKYMSMKASIISNNKAVFGGHMPTNSWNELRRFEKVLPANYDVNVLKEKAETIATLKSSNNEFGIKNSFYKHRIAGKLKALAGSQAKYDYLESPEYADFQLVLQELARRHVDVQFVVTPVNARWAAYTGLSTAMLDDFSTKINYQLSSQGFDVIDLTKKRDTDCYLQDTIHLGWLGWVDLDEKLKPFLETATTKTPEYHIDSYFITPEWKAKRYP</sequence>
<dbReference type="InterPro" id="IPR006998">
    <property type="entry name" value="DltD"/>
</dbReference>
<proteinExistence type="inferred from homology"/>
<accession>W7CS92</accession>
<dbReference type="GO" id="GO:0005886">
    <property type="term" value="C:plasma membrane"/>
    <property type="evidence" value="ECO:0007669"/>
    <property type="project" value="UniProtKB-UniRule"/>
</dbReference>
<dbReference type="Proteomes" id="UP000019243">
    <property type="component" value="Unassembled WGS sequence"/>
</dbReference>
<evidence type="ECO:0000256" key="1">
    <source>
        <dbReference type="PIRNR" id="PIRNR021438"/>
    </source>
</evidence>
<gene>
    <name evidence="2" type="ORF">BCAMP_06995</name>
</gene>
<dbReference type="GO" id="GO:0070395">
    <property type="term" value="P:lipoteichoic acid biosynthetic process"/>
    <property type="evidence" value="ECO:0007669"/>
    <property type="project" value="UniProtKB-UniRule"/>
</dbReference>
<dbReference type="STRING" id="1265861.BCAMP_06995"/>
<dbReference type="UniPathway" id="UPA00556"/>
<dbReference type="PANTHER" id="PTHR40039:SF1">
    <property type="entry name" value="PROTEIN DLTD"/>
    <property type="match status" value="1"/>
</dbReference>
<dbReference type="OrthoDB" id="1700484at2"/>
<keyword evidence="1" id="KW-1003">Cell membrane</keyword>
<dbReference type="RefSeq" id="WP_035314574.1">
    <property type="nucleotide sequence ID" value="NZ_AODH01000026.1"/>
</dbReference>
<dbReference type="PIRSF" id="PIRSF021438">
    <property type="entry name" value="DltD"/>
    <property type="match status" value="1"/>
</dbReference>
<dbReference type="Pfam" id="PF04914">
    <property type="entry name" value="DltD"/>
    <property type="match status" value="1"/>
</dbReference>
<dbReference type="AlphaFoldDB" id="W7CS92"/>
<evidence type="ECO:0000313" key="2">
    <source>
        <dbReference type="EMBL" id="EUJ39550.1"/>
    </source>
</evidence>
<name>W7CS92_9LIST</name>
<dbReference type="EMBL" id="AODH01000026">
    <property type="protein sequence ID" value="EUJ39550.1"/>
    <property type="molecule type" value="Genomic_DNA"/>
</dbReference>
<evidence type="ECO:0000313" key="3">
    <source>
        <dbReference type="Proteomes" id="UP000019243"/>
    </source>
</evidence>
<keyword evidence="3" id="KW-1185">Reference proteome</keyword>
<keyword evidence="1" id="KW-0472">Membrane</keyword>
<reference evidence="2 3" key="1">
    <citation type="submission" date="2012-12" db="EMBL/GenBank/DDBJ databases">
        <title>Novel taxa of Listeriaceae from agricultural environments in the United States.</title>
        <authorList>
            <person name="den Bakker H.C."/>
            <person name="Allred A."/>
            <person name="Warchocki S."/>
            <person name="Wright E.M."/>
            <person name="Burrell A."/>
            <person name="Nightingale K.K."/>
            <person name="Kephart D."/>
            <person name="Wiedmann M."/>
        </authorList>
    </citation>
    <scope>NUCLEOTIDE SEQUENCE [LARGE SCALE GENOMIC DNA]</scope>
    <source>
        <strain evidence="2 3">FSL F6-1037</strain>
    </source>
</reference>
<protein>
    <recommendedName>
        <fullName evidence="1">Protein DltD</fullName>
    </recommendedName>
</protein>